<name>A0ABP9CPN2_9ACTN</name>
<dbReference type="InterPro" id="IPR000760">
    <property type="entry name" value="Inositol_monophosphatase-like"/>
</dbReference>
<protein>
    <submittedName>
        <fullName evidence="1">3'(2'),5'-bisphosphate nucleotidase CysQ</fullName>
    </submittedName>
</protein>
<keyword evidence="2" id="KW-1185">Reference proteome</keyword>
<dbReference type="Pfam" id="PF00459">
    <property type="entry name" value="Inositol_P"/>
    <property type="match status" value="2"/>
</dbReference>
<comment type="caution">
    <text evidence="1">The sequence shown here is derived from an EMBL/GenBank/DDBJ whole genome shotgun (WGS) entry which is preliminary data.</text>
</comment>
<dbReference type="InterPro" id="IPR050725">
    <property type="entry name" value="CysQ/Inositol_MonoPase"/>
</dbReference>
<dbReference type="PANTHER" id="PTHR43028:SF5">
    <property type="entry name" value="3'(2'),5'-BISPHOSPHATE NUCLEOTIDASE 1"/>
    <property type="match status" value="1"/>
</dbReference>
<proteinExistence type="predicted"/>
<evidence type="ECO:0000313" key="2">
    <source>
        <dbReference type="Proteomes" id="UP001500839"/>
    </source>
</evidence>
<dbReference type="RefSeq" id="WP_200172429.1">
    <property type="nucleotide sequence ID" value="NZ_BAABKQ010000001.1"/>
</dbReference>
<evidence type="ECO:0000313" key="1">
    <source>
        <dbReference type="EMBL" id="GAA4811752.1"/>
    </source>
</evidence>
<dbReference type="Proteomes" id="UP001500839">
    <property type="component" value="Unassembled WGS sequence"/>
</dbReference>
<dbReference type="EMBL" id="BAABKQ010000001">
    <property type="protein sequence ID" value="GAA4811752.1"/>
    <property type="molecule type" value="Genomic_DNA"/>
</dbReference>
<dbReference type="PANTHER" id="PTHR43028">
    <property type="entry name" value="3'(2'),5'-BISPHOSPHATE NUCLEOTIDASE 1"/>
    <property type="match status" value="1"/>
</dbReference>
<gene>
    <name evidence="1" type="ORF">GCM10023353_15450</name>
</gene>
<dbReference type="Gene3D" id="3.30.540.10">
    <property type="entry name" value="Fructose-1,6-Bisphosphatase, subunit A, domain 1"/>
    <property type="match status" value="1"/>
</dbReference>
<dbReference type="Gene3D" id="3.40.190.80">
    <property type="match status" value="1"/>
</dbReference>
<organism evidence="1 2">
    <name type="scientific">Tomitella cavernea</name>
    <dbReference type="NCBI Taxonomy" id="1387982"/>
    <lineage>
        <taxon>Bacteria</taxon>
        <taxon>Bacillati</taxon>
        <taxon>Actinomycetota</taxon>
        <taxon>Actinomycetes</taxon>
        <taxon>Mycobacteriales</taxon>
        <taxon>Tomitella</taxon>
    </lineage>
</organism>
<dbReference type="PRINTS" id="PR00377">
    <property type="entry name" value="IMPHPHTASES"/>
</dbReference>
<accession>A0ABP9CPN2</accession>
<reference evidence="2" key="1">
    <citation type="journal article" date="2019" name="Int. J. Syst. Evol. Microbiol.">
        <title>The Global Catalogue of Microorganisms (GCM) 10K type strain sequencing project: providing services to taxonomists for standard genome sequencing and annotation.</title>
        <authorList>
            <consortium name="The Broad Institute Genomics Platform"/>
            <consortium name="The Broad Institute Genome Sequencing Center for Infectious Disease"/>
            <person name="Wu L."/>
            <person name="Ma J."/>
        </authorList>
    </citation>
    <scope>NUCLEOTIDE SEQUENCE [LARGE SCALE GENOMIC DNA]</scope>
    <source>
        <strain evidence="2">JCM 18542</strain>
    </source>
</reference>
<sequence length="251" mass="26678">MSAHTNDPVADAALAADIAESTGKLLLELRSDSSAIDPYVLRDSGDREAHEYIAERLAEHFPDDAVLSEEGTDTGVRLTAERTWIVDPLDGTNEFGLLDHDDWAVHVALVVDHRVVLGAVAVPALGVTYSSGTVAPVPPMLGGRVRMIISRNRRNDRVTRIADALGAEVLRKGSAGAKAMAVVRGDADIYAHAGGMYEWDSCAPVAVAQAAGLHTSRIDGSPIRYNADDPWLPDLLICRPELAEKAIAAAG</sequence>
<dbReference type="SUPFAM" id="SSF56655">
    <property type="entry name" value="Carbohydrate phosphatase"/>
    <property type="match status" value="1"/>
</dbReference>
<dbReference type="CDD" id="cd01638">
    <property type="entry name" value="CysQ"/>
    <property type="match status" value="1"/>
</dbReference>